<proteinExistence type="predicted"/>
<accession>A0ACB9P303</accession>
<protein>
    <submittedName>
        <fullName evidence="1">Uncharacterized protein</fullName>
    </submittedName>
</protein>
<gene>
    <name evidence="1" type="ORF">MLD38_026728</name>
</gene>
<sequence length="324" mass="35697">MNTITLWTMITVAMFSSPGAVADGDTQMVDWICSMTKFTDDSIFAKALSSCMSGLMTGLVPYRTGEYPFLIQSAETELFMEADCNRVDSNDCGKCFSSIKNEINIHCKNSVGVQLHLRDCWLRRQASFANMDWLVIDRRSAPSSRPRCSQADEIGRPRAAEYVGVARNPSARPCILLKVENQGTSSISMKVSFHEGWMELFAVIIGGAEVREGKPCPEIFLAASKGLELELSKTMVIEDSLGRIAKISSRIIDCKQHQTVLKLIGGKPPVTVLPASSRRSAPPSRCPLPPLPLLCIYLIGLFVFDVIVPIYLNIGAFENLLHDS</sequence>
<dbReference type="Proteomes" id="UP001057402">
    <property type="component" value="Chromosome 7"/>
</dbReference>
<comment type="caution">
    <text evidence="1">The sequence shown here is derived from an EMBL/GenBank/DDBJ whole genome shotgun (WGS) entry which is preliminary data.</text>
</comment>
<evidence type="ECO:0000313" key="2">
    <source>
        <dbReference type="Proteomes" id="UP001057402"/>
    </source>
</evidence>
<evidence type="ECO:0000313" key="1">
    <source>
        <dbReference type="EMBL" id="KAI4342069.1"/>
    </source>
</evidence>
<dbReference type="EMBL" id="CM042886">
    <property type="protein sequence ID" value="KAI4342069.1"/>
    <property type="molecule type" value="Genomic_DNA"/>
</dbReference>
<reference evidence="2" key="1">
    <citation type="journal article" date="2023" name="Front. Plant Sci.">
        <title>Chromosomal-level genome assembly of Melastoma candidum provides insights into trichome evolution.</title>
        <authorList>
            <person name="Zhong Y."/>
            <person name="Wu W."/>
            <person name="Sun C."/>
            <person name="Zou P."/>
            <person name="Liu Y."/>
            <person name="Dai S."/>
            <person name="Zhou R."/>
        </authorList>
    </citation>
    <scope>NUCLEOTIDE SEQUENCE [LARGE SCALE GENOMIC DNA]</scope>
</reference>
<keyword evidence="2" id="KW-1185">Reference proteome</keyword>
<name>A0ACB9P303_9MYRT</name>
<organism evidence="1 2">
    <name type="scientific">Melastoma candidum</name>
    <dbReference type="NCBI Taxonomy" id="119954"/>
    <lineage>
        <taxon>Eukaryota</taxon>
        <taxon>Viridiplantae</taxon>
        <taxon>Streptophyta</taxon>
        <taxon>Embryophyta</taxon>
        <taxon>Tracheophyta</taxon>
        <taxon>Spermatophyta</taxon>
        <taxon>Magnoliopsida</taxon>
        <taxon>eudicotyledons</taxon>
        <taxon>Gunneridae</taxon>
        <taxon>Pentapetalae</taxon>
        <taxon>rosids</taxon>
        <taxon>malvids</taxon>
        <taxon>Myrtales</taxon>
        <taxon>Melastomataceae</taxon>
        <taxon>Melastomatoideae</taxon>
        <taxon>Melastomateae</taxon>
        <taxon>Melastoma</taxon>
    </lineage>
</organism>